<reference evidence="1 2" key="1">
    <citation type="submission" date="2023-02" db="EMBL/GenBank/DDBJ databases">
        <title>LHISI_Scaffold_Assembly.</title>
        <authorList>
            <person name="Stuart O.P."/>
            <person name="Cleave R."/>
            <person name="Magrath M.J.L."/>
            <person name="Mikheyev A.S."/>
        </authorList>
    </citation>
    <scope>NUCLEOTIDE SEQUENCE [LARGE SCALE GENOMIC DNA]</scope>
    <source>
        <strain evidence="1">Daus_M_001</strain>
        <tissue evidence="1">Leg muscle</tissue>
    </source>
</reference>
<keyword evidence="2" id="KW-1185">Reference proteome</keyword>
<evidence type="ECO:0000313" key="2">
    <source>
        <dbReference type="Proteomes" id="UP001159363"/>
    </source>
</evidence>
<sequence>MQDYLAMGNMVKVAEFHLYSSPAYCVPYHCSSGRLQTENCDSEVSSSPYLSTEDERGRFPAAASNLQSEFMLAGKSKVAPVKSHSLPNLELCSGGALVSLTDQVLEIYSTAFPYSIIHAWTLAGFLSWIDSSPHQLKTSVANRVNEMHGRLLRYCMQCCEIKPSSCYGKPANQGSVAEEALLKDTGYTRSFFYQNQ</sequence>
<evidence type="ECO:0000313" key="1">
    <source>
        <dbReference type="EMBL" id="KAJ8880020.1"/>
    </source>
</evidence>
<proteinExistence type="predicted"/>
<organism evidence="1 2">
    <name type="scientific">Dryococelus australis</name>
    <dbReference type="NCBI Taxonomy" id="614101"/>
    <lineage>
        <taxon>Eukaryota</taxon>
        <taxon>Metazoa</taxon>
        <taxon>Ecdysozoa</taxon>
        <taxon>Arthropoda</taxon>
        <taxon>Hexapoda</taxon>
        <taxon>Insecta</taxon>
        <taxon>Pterygota</taxon>
        <taxon>Neoptera</taxon>
        <taxon>Polyneoptera</taxon>
        <taxon>Phasmatodea</taxon>
        <taxon>Verophasmatodea</taxon>
        <taxon>Anareolatae</taxon>
        <taxon>Phasmatidae</taxon>
        <taxon>Eurycanthinae</taxon>
        <taxon>Dryococelus</taxon>
    </lineage>
</organism>
<accession>A0ABQ9H6V1</accession>
<dbReference type="Proteomes" id="UP001159363">
    <property type="component" value="Chromosome 6"/>
</dbReference>
<name>A0ABQ9H6V1_9NEOP</name>
<protein>
    <submittedName>
        <fullName evidence="1">Uncharacterized protein</fullName>
    </submittedName>
</protein>
<dbReference type="EMBL" id="JARBHB010000007">
    <property type="protein sequence ID" value="KAJ8880020.1"/>
    <property type="molecule type" value="Genomic_DNA"/>
</dbReference>
<gene>
    <name evidence="1" type="ORF">PR048_020642</name>
</gene>
<comment type="caution">
    <text evidence="1">The sequence shown here is derived from an EMBL/GenBank/DDBJ whole genome shotgun (WGS) entry which is preliminary data.</text>
</comment>